<organism evidence="1 2">
    <name type="scientific">Metabacillus niabensis</name>
    <dbReference type="NCBI Taxonomy" id="324854"/>
    <lineage>
        <taxon>Bacteria</taxon>
        <taxon>Bacillati</taxon>
        <taxon>Bacillota</taxon>
        <taxon>Bacilli</taxon>
        <taxon>Bacillales</taxon>
        <taxon>Bacillaceae</taxon>
        <taxon>Metabacillus</taxon>
    </lineage>
</organism>
<evidence type="ECO:0000313" key="2">
    <source>
        <dbReference type="Proteomes" id="UP001232245"/>
    </source>
</evidence>
<accession>A0ABT9Z0A9</accession>
<sequence>MKIIVILLILMILVACNDDELSRKTLLTTAEASWGYEFVQVDNKIYRLTNSEVHKNDVGEFIGEVTRNIVDGDTDPELNVENGDSNSLNPGTKLYRNIEGEQSIIYEKNKTFFKATMTKW</sequence>
<comment type="caution">
    <text evidence="1">The sequence shown here is derived from an EMBL/GenBank/DDBJ whole genome shotgun (WGS) entry which is preliminary data.</text>
</comment>
<name>A0ABT9Z0A9_9BACI</name>
<evidence type="ECO:0000313" key="1">
    <source>
        <dbReference type="EMBL" id="MDQ0225689.1"/>
    </source>
</evidence>
<keyword evidence="2" id="KW-1185">Reference proteome</keyword>
<protein>
    <submittedName>
        <fullName evidence="1">Uncharacterized protein</fullName>
    </submittedName>
</protein>
<dbReference type="EMBL" id="JAUSTZ010000003">
    <property type="protein sequence ID" value="MDQ0225689.1"/>
    <property type="molecule type" value="Genomic_DNA"/>
</dbReference>
<reference evidence="1 2" key="1">
    <citation type="submission" date="2023-07" db="EMBL/GenBank/DDBJ databases">
        <title>Genomic Encyclopedia of Type Strains, Phase IV (KMG-IV): sequencing the most valuable type-strain genomes for metagenomic binning, comparative biology and taxonomic classification.</title>
        <authorList>
            <person name="Goeker M."/>
        </authorList>
    </citation>
    <scope>NUCLEOTIDE SEQUENCE [LARGE SCALE GENOMIC DNA]</scope>
    <source>
        <strain evidence="1 2">DSM 17723</strain>
    </source>
</reference>
<gene>
    <name evidence="1" type="ORF">J2S02_002033</name>
</gene>
<proteinExistence type="predicted"/>
<dbReference type="PROSITE" id="PS51257">
    <property type="entry name" value="PROKAR_LIPOPROTEIN"/>
    <property type="match status" value="1"/>
</dbReference>
<dbReference type="RefSeq" id="WP_174879324.1">
    <property type="nucleotide sequence ID" value="NZ_CADEPK010000012.1"/>
</dbReference>
<dbReference type="Proteomes" id="UP001232245">
    <property type="component" value="Unassembled WGS sequence"/>
</dbReference>